<proteinExistence type="predicted"/>
<gene>
    <name evidence="3" type="ORF">LY01_02610</name>
</gene>
<protein>
    <submittedName>
        <fullName evidence="3">Uncharacterized protein DUF3999</fullName>
    </submittedName>
</protein>
<evidence type="ECO:0000313" key="3">
    <source>
        <dbReference type="EMBL" id="PPK93325.1"/>
    </source>
</evidence>
<feature type="chain" id="PRO_5015596114" evidence="2">
    <location>
        <begin position="22"/>
        <end position="416"/>
    </location>
</feature>
<keyword evidence="2" id="KW-0732">Signal</keyword>
<dbReference type="Pfam" id="PF13163">
    <property type="entry name" value="DUF3999"/>
    <property type="match status" value="1"/>
</dbReference>
<evidence type="ECO:0000256" key="1">
    <source>
        <dbReference type="SAM" id="Phobius"/>
    </source>
</evidence>
<dbReference type="OrthoDB" id="994644at2"/>
<sequence>MKRKIKLFTVLTLLVSVISFAQLKEYDYKRSLDAVKEDWHTVTVPDDVFSKVSPSLNDMRIYGISTALDTIEVPYILKINKEKTISQKHPFEIINTSKTDKGYYFTFKLDAPTSINNIQLSFKDTNFDWKVDLEGSQHLKQWFTILEDYRILDIHNTTSVYSFTELVLPESSYRYFRVLVRSDQQPVLESALISMDKLIDGEVVKHRVKTMKLKEDKSSKSSVFEFELENKVPVSRIKVLVDANYDYFRTINISYLSDSIHTEKGWKYNYRNIRTETLNSLESNEFKIEKTIAQKFRISVLNDDNQALDITSVAVEGYKHELIARFTQPADYVLAYGNASAYRPNYDIQKFKNTIPAQLTSLGLGKEVAIDKIKPTQVSPLFENEWWLWVVMGIVITLLAGFTFKMLSNTNNKIEK</sequence>
<comment type="caution">
    <text evidence="3">The sequence shown here is derived from an EMBL/GenBank/DDBJ whole genome shotgun (WGS) entry which is preliminary data.</text>
</comment>
<evidence type="ECO:0000256" key="2">
    <source>
        <dbReference type="SAM" id="SignalP"/>
    </source>
</evidence>
<keyword evidence="1" id="KW-0472">Membrane</keyword>
<evidence type="ECO:0000313" key="4">
    <source>
        <dbReference type="Proteomes" id="UP000239002"/>
    </source>
</evidence>
<dbReference type="RefSeq" id="WP_104516283.1">
    <property type="nucleotide sequence ID" value="NZ_MQVW01000012.1"/>
</dbReference>
<keyword evidence="4" id="KW-1185">Reference proteome</keyword>
<keyword evidence="1" id="KW-1133">Transmembrane helix</keyword>
<dbReference type="AlphaFoldDB" id="A0A2S6IGH6"/>
<dbReference type="EMBL" id="PTJE01000007">
    <property type="protein sequence ID" value="PPK93325.1"/>
    <property type="molecule type" value="Genomic_DNA"/>
</dbReference>
<feature type="transmembrane region" description="Helical" evidence="1">
    <location>
        <begin position="386"/>
        <end position="407"/>
    </location>
</feature>
<name>A0A2S6IGH6_9FLAO</name>
<keyword evidence="1" id="KW-0812">Transmembrane</keyword>
<feature type="signal peptide" evidence="2">
    <location>
        <begin position="1"/>
        <end position="21"/>
    </location>
</feature>
<dbReference type="Proteomes" id="UP000239002">
    <property type="component" value="Unassembled WGS sequence"/>
</dbReference>
<organism evidence="3 4">
    <name type="scientific">Nonlabens xylanidelens</name>
    <dbReference type="NCBI Taxonomy" id="191564"/>
    <lineage>
        <taxon>Bacteria</taxon>
        <taxon>Pseudomonadati</taxon>
        <taxon>Bacteroidota</taxon>
        <taxon>Flavobacteriia</taxon>
        <taxon>Flavobacteriales</taxon>
        <taxon>Flavobacteriaceae</taxon>
        <taxon>Nonlabens</taxon>
    </lineage>
</organism>
<dbReference type="InterPro" id="IPR025060">
    <property type="entry name" value="DUF3999"/>
</dbReference>
<accession>A0A2S6IGH6</accession>
<reference evidence="3 4" key="1">
    <citation type="submission" date="2018-02" db="EMBL/GenBank/DDBJ databases">
        <title>Genomic Encyclopedia of Archaeal and Bacterial Type Strains, Phase II (KMG-II): from individual species to whole genera.</title>
        <authorList>
            <person name="Goeker M."/>
        </authorList>
    </citation>
    <scope>NUCLEOTIDE SEQUENCE [LARGE SCALE GENOMIC DNA]</scope>
    <source>
        <strain evidence="3 4">DSM 16809</strain>
    </source>
</reference>